<gene>
    <name evidence="4" type="ORF">I6U50_11570</name>
</gene>
<comment type="caution">
    <text evidence="4">The sequence shown here is derived from an EMBL/GenBank/DDBJ whole genome shotgun (WGS) entry which is preliminary data.</text>
</comment>
<feature type="domain" description="Secretion system C-terminal sorting" evidence="3">
    <location>
        <begin position="44"/>
        <end position="113"/>
    </location>
</feature>
<organism evidence="4 5">
    <name type="scientific">Salegentibacter maritimus</name>
    <dbReference type="NCBI Taxonomy" id="2794347"/>
    <lineage>
        <taxon>Bacteria</taxon>
        <taxon>Pseudomonadati</taxon>
        <taxon>Bacteroidota</taxon>
        <taxon>Flavobacteriia</taxon>
        <taxon>Flavobacteriales</taxon>
        <taxon>Flavobacteriaceae</taxon>
        <taxon>Salegentibacter</taxon>
    </lineage>
</organism>
<dbReference type="Pfam" id="PF18962">
    <property type="entry name" value="Por_Secre_tail"/>
    <property type="match status" value="1"/>
</dbReference>
<dbReference type="Proteomes" id="UP000635665">
    <property type="component" value="Unassembled WGS sequence"/>
</dbReference>
<evidence type="ECO:0000313" key="4">
    <source>
        <dbReference type="EMBL" id="MBI6120657.1"/>
    </source>
</evidence>
<dbReference type="EMBL" id="JAEHNY010000010">
    <property type="protein sequence ID" value="MBI6120657.1"/>
    <property type="molecule type" value="Genomic_DNA"/>
</dbReference>
<sequence length="114" mass="12915">MKQYYFYTFIIAVFLTFAAPNAVYAQDTTSLGNKTEIPIEGLSIYPNPVTNGKVYISTSQNKYKDIEIYNVLGKPVQRTKLRGRELDVSDLSAGIYILKIKEEKATATRKLVVR</sequence>
<proteinExistence type="predicted"/>
<dbReference type="RefSeq" id="WP_198638945.1">
    <property type="nucleotide sequence ID" value="NZ_JAEHNY010000010.1"/>
</dbReference>
<keyword evidence="1 2" id="KW-0732">Signal</keyword>
<evidence type="ECO:0000256" key="2">
    <source>
        <dbReference type="SAM" id="SignalP"/>
    </source>
</evidence>
<accession>A0ABS0TJ59</accession>
<feature type="signal peptide" evidence="2">
    <location>
        <begin position="1"/>
        <end position="25"/>
    </location>
</feature>
<evidence type="ECO:0000259" key="3">
    <source>
        <dbReference type="Pfam" id="PF18962"/>
    </source>
</evidence>
<feature type="chain" id="PRO_5045322464" evidence="2">
    <location>
        <begin position="26"/>
        <end position="114"/>
    </location>
</feature>
<name>A0ABS0TJ59_9FLAO</name>
<keyword evidence="5" id="KW-1185">Reference proteome</keyword>
<dbReference type="InterPro" id="IPR026444">
    <property type="entry name" value="Secre_tail"/>
</dbReference>
<evidence type="ECO:0000313" key="5">
    <source>
        <dbReference type="Proteomes" id="UP000635665"/>
    </source>
</evidence>
<dbReference type="NCBIfam" id="TIGR04183">
    <property type="entry name" value="Por_Secre_tail"/>
    <property type="match status" value="1"/>
</dbReference>
<evidence type="ECO:0000256" key="1">
    <source>
        <dbReference type="ARBA" id="ARBA00022729"/>
    </source>
</evidence>
<reference evidence="4 5" key="1">
    <citation type="submission" date="2020-12" db="EMBL/GenBank/DDBJ databases">
        <title>Salegentibacter orientalis sp. nov., isolated from costal sediment.</title>
        <authorList>
            <person name="Lian F.-B."/>
        </authorList>
    </citation>
    <scope>NUCLEOTIDE SEQUENCE [LARGE SCALE GENOMIC DNA]</scope>
    <source>
        <strain evidence="4 5">F60176</strain>
    </source>
</reference>
<protein>
    <submittedName>
        <fullName evidence="4">T9SS type A sorting domain-containing protein</fullName>
    </submittedName>
</protein>